<sequence length="243" mass="27123">MEDLYCSEAPACSEGPIALQDNTLLEDSRILNNLLQLQPFTIPPQNYFLHIQSDIQPYMRKVVTKWMWEVCEEEGCEEQVFAVAINLFDRFLCACVIQRTQLQLLGSVCLLLASKLRQCRPLSVDNLTFYTDYSVSQQEIRHDGGNNTDKLVGWKAEDGRSHARSGRRYMAHLGISCLLNVCEESPASGNADLDGTGCAAITPKTRLGGVTSDPPGGLKPPWVGFPMTVRLCEVCTDRPNYPY</sequence>
<name>A0A5B7DEB0_PORTR</name>
<dbReference type="GO" id="GO:0051301">
    <property type="term" value="P:cell division"/>
    <property type="evidence" value="ECO:0007669"/>
    <property type="project" value="UniProtKB-KW"/>
</dbReference>
<dbReference type="FunFam" id="1.10.472.10:FF:000003">
    <property type="entry name" value="G1/S-specific cyclin-D2"/>
    <property type="match status" value="1"/>
</dbReference>
<dbReference type="EMBL" id="VSRR010000800">
    <property type="protein sequence ID" value="MPC19741.1"/>
    <property type="molecule type" value="Genomic_DNA"/>
</dbReference>
<keyword evidence="2 4" id="KW-0195">Cyclin</keyword>
<dbReference type="SUPFAM" id="SSF47954">
    <property type="entry name" value="Cyclin-like"/>
    <property type="match status" value="1"/>
</dbReference>
<dbReference type="InterPro" id="IPR006671">
    <property type="entry name" value="Cyclin_N"/>
</dbReference>
<dbReference type="Pfam" id="PF00134">
    <property type="entry name" value="Cyclin_N"/>
    <property type="match status" value="1"/>
</dbReference>
<dbReference type="InterPro" id="IPR048258">
    <property type="entry name" value="Cyclins_cyclin-box"/>
</dbReference>
<evidence type="ECO:0000313" key="6">
    <source>
        <dbReference type="EMBL" id="MPC19741.1"/>
    </source>
</evidence>
<organism evidence="6 7">
    <name type="scientific">Portunus trituberculatus</name>
    <name type="common">Swimming crab</name>
    <name type="synonym">Neptunus trituberculatus</name>
    <dbReference type="NCBI Taxonomy" id="210409"/>
    <lineage>
        <taxon>Eukaryota</taxon>
        <taxon>Metazoa</taxon>
        <taxon>Ecdysozoa</taxon>
        <taxon>Arthropoda</taxon>
        <taxon>Crustacea</taxon>
        <taxon>Multicrustacea</taxon>
        <taxon>Malacostraca</taxon>
        <taxon>Eumalacostraca</taxon>
        <taxon>Eucarida</taxon>
        <taxon>Decapoda</taxon>
        <taxon>Pleocyemata</taxon>
        <taxon>Brachyura</taxon>
        <taxon>Eubrachyura</taxon>
        <taxon>Portunoidea</taxon>
        <taxon>Portunidae</taxon>
        <taxon>Portuninae</taxon>
        <taxon>Portunus</taxon>
    </lineage>
</organism>
<dbReference type="PROSITE" id="PS00292">
    <property type="entry name" value="CYCLINS"/>
    <property type="match status" value="1"/>
</dbReference>
<evidence type="ECO:0000256" key="1">
    <source>
        <dbReference type="ARBA" id="ARBA00022618"/>
    </source>
</evidence>
<dbReference type="InterPro" id="IPR013763">
    <property type="entry name" value="Cyclin-like_dom"/>
</dbReference>
<dbReference type="InterPro" id="IPR039361">
    <property type="entry name" value="Cyclin"/>
</dbReference>
<dbReference type="SMART" id="SM00385">
    <property type="entry name" value="CYCLIN"/>
    <property type="match status" value="1"/>
</dbReference>
<protein>
    <submittedName>
        <fullName evidence="6">G1/S-specific cyclin-D3</fullName>
    </submittedName>
</protein>
<dbReference type="PANTHER" id="PTHR10177">
    <property type="entry name" value="CYCLINS"/>
    <property type="match status" value="1"/>
</dbReference>
<keyword evidence="1" id="KW-0132">Cell division</keyword>
<gene>
    <name evidence="6" type="primary">CCND3</name>
    <name evidence="6" type="ORF">E2C01_012666</name>
</gene>
<reference evidence="6 7" key="1">
    <citation type="submission" date="2019-05" db="EMBL/GenBank/DDBJ databases">
        <title>Another draft genome of Portunus trituberculatus and its Hox gene families provides insights of decapod evolution.</title>
        <authorList>
            <person name="Jeong J.-H."/>
            <person name="Song I."/>
            <person name="Kim S."/>
            <person name="Choi T."/>
            <person name="Kim D."/>
            <person name="Ryu S."/>
            <person name="Kim W."/>
        </authorList>
    </citation>
    <scope>NUCLEOTIDE SEQUENCE [LARGE SCALE GENOMIC DNA]</scope>
    <source>
        <tissue evidence="6">Muscle</tissue>
    </source>
</reference>
<evidence type="ECO:0000259" key="5">
    <source>
        <dbReference type="SMART" id="SM00385"/>
    </source>
</evidence>
<dbReference type="GO" id="GO:0000278">
    <property type="term" value="P:mitotic cell cycle"/>
    <property type="evidence" value="ECO:0007669"/>
    <property type="project" value="UniProtKB-ARBA"/>
</dbReference>
<accession>A0A5B7DEB0</accession>
<evidence type="ECO:0000313" key="7">
    <source>
        <dbReference type="Proteomes" id="UP000324222"/>
    </source>
</evidence>
<comment type="caution">
    <text evidence="6">The sequence shown here is derived from an EMBL/GenBank/DDBJ whole genome shotgun (WGS) entry which is preliminary data.</text>
</comment>
<dbReference type="InterPro" id="IPR036915">
    <property type="entry name" value="Cyclin-like_sf"/>
</dbReference>
<dbReference type="AlphaFoldDB" id="A0A5B7DEB0"/>
<dbReference type="OrthoDB" id="306099at2759"/>
<keyword evidence="7" id="KW-1185">Reference proteome</keyword>
<evidence type="ECO:0000256" key="2">
    <source>
        <dbReference type="ARBA" id="ARBA00023127"/>
    </source>
</evidence>
<dbReference type="Proteomes" id="UP000324222">
    <property type="component" value="Unassembled WGS sequence"/>
</dbReference>
<proteinExistence type="inferred from homology"/>
<evidence type="ECO:0000256" key="3">
    <source>
        <dbReference type="ARBA" id="ARBA00023306"/>
    </source>
</evidence>
<keyword evidence="3" id="KW-0131">Cell cycle</keyword>
<comment type="similarity">
    <text evidence="4">Belongs to the cyclin family.</text>
</comment>
<feature type="domain" description="Cyclin-like" evidence="5">
    <location>
        <begin position="65"/>
        <end position="174"/>
    </location>
</feature>
<dbReference type="Gene3D" id="1.10.472.10">
    <property type="entry name" value="Cyclin-like"/>
    <property type="match status" value="2"/>
</dbReference>
<evidence type="ECO:0000256" key="4">
    <source>
        <dbReference type="RuleBase" id="RU000383"/>
    </source>
</evidence>